<dbReference type="GO" id="GO:0000978">
    <property type="term" value="F:RNA polymerase II cis-regulatory region sequence-specific DNA binding"/>
    <property type="evidence" value="ECO:0007669"/>
    <property type="project" value="TreeGrafter"/>
</dbReference>
<evidence type="ECO:0000256" key="7">
    <source>
        <dbReference type="ARBA" id="ARBA00023163"/>
    </source>
</evidence>
<dbReference type="STRING" id="1088818.A0A2H9ZZT8"/>
<name>A0A2H9ZZT8_9ASPA</name>
<dbReference type="Gene3D" id="1.10.10.10">
    <property type="entry name" value="Winged helix-like DNA-binding domain superfamily/Winged helix DNA-binding domain"/>
    <property type="match status" value="1"/>
</dbReference>
<protein>
    <submittedName>
        <fullName evidence="12">Heat stress transcription factor A-2b</fullName>
    </submittedName>
</protein>
<keyword evidence="10" id="KW-0175">Coiled coil</keyword>
<evidence type="ECO:0000256" key="2">
    <source>
        <dbReference type="ARBA" id="ARBA00011233"/>
    </source>
</evidence>
<keyword evidence="6" id="KW-0238">DNA-binding</keyword>
<dbReference type="GO" id="GO:0034605">
    <property type="term" value="P:cellular response to heat"/>
    <property type="evidence" value="ECO:0007669"/>
    <property type="project" value="TreeGrafter"/>
</dbReference>
<evidence type="ECO:0000256" key="8">
    <source>
        <dbReference type="ARBA" id="ARBA00023242"/>
    </source>
</evidence>
<dbReference type="Proteomes" id="UP000236161">
    <property type="component" value="Unassembled WGS sequence"/>
</dbReference>
<evidence type="ECO:0000313" key="13">
    <source>
        <dbReference type="Proteomes" id="UP000236161"/>
    </source>
</evidence>
<evidence type="ECO:0000313" key="12">
    <source>
        <dbReference type="EMBL" id="PKA48808.1"/>
    </source>
</evidence>
<evidence type="ECO:0000256" key="1">
    <source>
        <dbReference type="ARBA" id="ARBA00004123"/>
    </source>
</evidence>
<evidence type="ECO:0000256" key="9">
    <source>
        <dbReference type="RuleBase" id="RU004020"/>
    </source>
</evidence>
<comment type="similarity">
    <text evidence="9">Belongs to the HSF family.</text>
</comment>
<keyword evidence="5" id="KW-0346">Stress response</keyword>
<evidence type="ECO:0000259" key="11">
    <source>
        <dbReference type="PROSITE" id="PS00434"/>
    </source>
</evidence>
<evidence type="ECO:0000256" key="4">
    <source>
        <dbReference type="ARBA" id="ARBA00023015"/>
    </source>
</evidence>
<keyword evidence="8" id="KW-0539">Nucleus</keyword>
<dbReference type="PANTHER" id="PTHR10015:SF322">
    <property type="entry name" value="HEAT STRESS TRANSCRIPTION FACTOR A-7A"/>
    <property type="match status" value="1"/>
</dbReference>
<dbReference type="GO" id="GO:0006357">
    <property type="term" value="P:regulation of transcription by RNA polymerase II"/>
    <property type="evidence" value="ECO:0007669"/>
    <property type="project" value="TreeGrafter"/>
</dbReference>
<dbReference type="GO" id="GO:0003700">
    <property type="term" value="F:DNA-binding transcription factor activity"/>
    <property type="evidence" value="ECO:0007669"/>
    <property type="project" value="InterPro"/>
</dbReference>
<keyword evidence="4" id="KW-0805">Transcription regulation</keyword>
<dbReference type="Pfam" id="PF00447">
    <property type="entry name" value="HSF_DNA-bind"/>
    <property type="match status" value="1"/>
</dbReference>
<keyword evidence="3" id="KW-0597">Phosphoprotein</keyword>
<dbReference type="InterPro" id="IPR000232">
    <property type="entry name" value="HSF_DNA-bd"/>
</dbReference>
<sequence length="416" mass="46807">MESHVLDVVKQECSEASSCSPVDVGLPQPMGGLHDAGPPPFLTKTFDLVDDPCTNLVISWSKTNNSFVVWEPHSFAVDMLPKHFKHSNFASFVRQLNTYGFRKIDPDRWEFAHKGFLRGQKHLLKTIKRRRPPTHPLHQPQGSEACLEDGRFGIDGEIVRLNCDKDVLMEEVIKLRQDQQKTRSYIEAMEKRLCGAEQKHHQMMAFLAKAVQNPNFLQQLSEQQERRKELEEAISKKRRLSIGSVPANVDATPIQLNQKPKSVFDVEGEIPELEGVALGFQGLDDSVPEEAISKKQRLSIDSVPANVDAIQSQLNQNHQGEIPEFAGVASGFQGLDDSAPENVNACGSQLNQKAEFVFDVEDEDLPAQEIPELESLAFVFQGLDHSADIYNEKKQQVVEESVLTDEYWQKLLNEGI</sequence>
<organism evidence="12 13">
    <name type="scientific">Apostasia shenzhenica</name>
    <dbReference type="NCBI Taxonomy" id="1088818"/>
    <lineage>
        <taxon>Eukaryota</taxon>
        <taxon>Viridiplantae</taxon>
        <taxon>Streptophyta</taxon>
        <taxon>Embryophyta</taxon>
        <taxon>Tracheophyta</taxon>
        <taxon>Spermatophyta</taxon>
        <taxon>Magnoliopsida</taxon>
        <taxon>Liliopsida</taxon>
        <taxon>Asparagales</taxon>
        <taxon>Orchidaceae</taxon>
        <taxon>Apostasioideae</taxon>
        <taxon>Apostasia</taxon>
    </lineage>
</organism>
<dbReference type="InterPro" id="IPR036388">
    <property type="entry name" value="WH-like_DNA-bd_sf"/>
</dbReference>
<dbReference type="PRINTS" id="PR00056">
    <property type="entry name" value="HSFDOMAIN"/>
</dbReference>
<dbReference type="PANTHER" id="PTHR10015">
    <property type="entry name" value="HEAT SHOCK TRANSCRIPTION FACTOR"/>
    <property type="match status" value="1"/>
</dbReference>
<dbReference type="SUPFAM" id="SSF46785">
    <property type="entry name" value="Winged helix' DNA-binding domain"/>
    <property type="match status" value="1"/>
</dbReference>
<dbReference type="InterPro" id="IPR036390">
    <property type="entry name" value="WH_DNA-bd_sf"/>
</dbReference>
<keyword evidence="13" id="KW-1185">Reference proteome</keyword>
<proteinExistence type="inferred from homology"/>
<gene>
    <name evidence="12" type="primary">HSFA2B</name>
    <name evidence="12" type="ORF">AXF42_Ash020982</name>
</gene>
<dbReference type="OrthoDB" id="60033at2759"/>
<evidence type="ECO:0000256" key="5">
    <source>
        <dbReference type="ARBA" id="ARBA00023016"/>
    </source>
</evidence>
<evidence type="ECO:0000256" key="10">
    <source>
        <dbReference type="SAM" id="Coils"/>
    </source>
</evidence>
<feature type="coiled-coil region" evidence="10">
    <location>
        <begin position="213"/>
        <end position="240"/>
    </location>
</feature>
<evidence type="ECO:0000256" key="6">
    <source>
        <dbReference type="ARBA" id="ARBA00023125"/>
    </source>
</evidence>
<dbReference type="PROSITE" id="PS00434">
    <property type="entry name" value="HSF_DOMAIN"/>
    <property type="match status" value="1"/>
</dbReference>
<accession>A0A2H9ZZT8</accession>
<keyword evidence="7" id="KW-0804">Transcription</keyword>
<comment type="subcellular location">
    <subcellularLocation>
        <location evidence="1">Nucleus</location>
    </subcellularLocation>
</comment>
<evidence type="ECO:0000256" key="3">
    <source>
        <dbReference type="ARBA" id="ARBA00022553"/>
    </source>
</evidence>
<dbReference type="SMART" id="SM00415">
    <property type="entry name" value="HSF"/>
    <property type="match status" value="1"/>
</dbReference>
<reference evidence="12 13" key="1">
    <citation type="journal article" date="2017" name="Nature">
        <title>The Apostasia genome and the evolution of orchids.</title>
        <authorList>
            <person name="Zhang G.Q."/>
            <person name="Liu K.W."/>
            <person name="Li Z."/>
            <person name="Lohaus R."/>
            <person name="Hsiao Y.Y."/>
            <person name="Niu S.C."/>
            <person name="Wang J.Y."/>
            <person name="Lin Y.C."/>
            <person name="Xu Q."/>
            <person name="Chen L.J."/>
            <person name="Yoshida K."/>
            <person name="Fujiwara S."/>
            <person name="Wang Z.W."/>
            <person name="Zhang Y.Q."/>
            <person name="Mitsuda N."/>
            <person name="Wang M."/>
            <person name="Liu G.H."/>
            <person name="Pecoraro L."/>
            <person name="Huang H.X."/>
            <person name="Xiao X.J."/>
            <person name="Lin M."/>
            <person name="Wu X.Y."/>
            <person name="Wu W.L."/>
            <person name="Chen Y.Y."/>
            <person name="Chang S.B."/>
            <person name="Sakamoto S."/>
            <person name="Ohme-Takagi M."/>
            <person name="Yagi M."/>
            <person name="Zeng S.J."/>
            <person name="Shen C.Y."/>
            <person name="Yeh C.M."/>
            <person name="Luo Y.B."/>
            <person name="Tsai W.C."/>
            <person name="Van de Peer Y."/>
            <person name="Liu Z.J."/>
        </authorList>
    </citation>
    <scope>NUCLEOTIDE SEQUENCE [LARGE SCALE GENOMIC DNA]</scope>
    <source>
        <strain evidence="13">cv. Shenzhen</strain>
        <tissue evidence="12">Stem</tissue>
    </source>
</reference>
<dbReference type="GO" id="GO:0005634">
    <property type="term" value="C:nucleus"/>
    <property type="evidence" value="ECO:0007669"/>
    <property type="project" value="UniProtKB-SubCell"/>
</dbReference>
<dbReference type="FunFam" id="1.10.10.10:FF:000057">
    <property type="entry name" value="Heat shock transcription factor 1"/>
    <property type="match status" value="1"/>
</dbReference>
<dbReference type="EMBL" id="KZ452167">
    <property type="protein sequence ID" value="PKA48808.1"/>
    <property type="molecule type" value="Genomic_DNA"/>
</dbReference>
<dbReference type="AlphaFoldDB" id="A0A2H9ZZT8"/>
<comment type="subunit">
    <text evidence="2">Homotrimer.</text>
</comment>
<feature type="domain" description="HSF-type DNA-binding" evidence="11">
    <location>
        <begin position="80"/>
        <end position="104"/>
    </location>
</feature>